<feature type="domain" description="ABC transporter" evidence="12">
    <location>
        <begin position="338"/>
        <end position="571"/>
    </location>
</feature>
<evidence type="ECO:0000256" key="2">
    <source>
        <dbReference type="ARBA" id="ARBA00022448"/>
    </source>
</evidence>
<keyword evidence="5 11" id="KW-0812">Transmembrane</keyword>
<dbReference type="SUPFAM" id="SSF52540">
    <property type="entry name" value="P-loop containing nucleoside triphosphate hydrolases"/>
    <property type="match status" value="1"/>
</dbReference>
<dbReference type="PROSITE" id="PS00211">
    <property type="entry name" value="ABC_TRANSPORTER_1"/>
    <property type="match status" value="1"/>
</dbReference>
<evidence type="ECO:0000256" key="3">
    <source>
        <dbReference type="ARBA" id="ARBA00022475"/>
    </source>
</evidence>
<dbReference type="InterPro" id="IPR003439">
    <property type="entry name" value="ABC_transporter-like_ATP-bd"/>
</dbReference>
<evidence type="ECO:0000313" key="14">
    <source>
        <dbReference type="EMBL" id="MBB4678254.1"/>
    </source>
</evidence>
<dbReference type="GO" id="GO:0016887">
    <property type="term" value="F:ATP hydrolysis activity"/>
    <property type="evidence" value="ECO:0007669"/>
    <property type="project" value="InterPro"/>
</dbReference>
<dbReference type="PROSITE" id="PS50893">
    <property type="entry name" value="ABC_TRANSPORTER_2"/>
    <property type="match status" value="1"/>
</dbReference>
<dbReference type="GO" id="GO:0140359">
    <property type="term" value="F:ABC-type transporter activity"/>
    <property type="evidence" value="ECO:0007669"/>
    <property type="project" value="InterPro"/>
</dbReference>
<evidence type="ECO:0000256" key="10">
    <source>
        <dbReference type="ARBA" id="ARBA00023455"/>
    </source>
</evidence>
<keyword evidence="3" id="KW-1003">Cell membrane</keyword>
<evidence type="ECO:0000313" key="15">
    <source>
        <dbReference type="Proteomes" id="UP000533598"/>
    </source>
</evidence>
<feature type="transmembrane region" description="Helical" evidence="11">
    <location>
        <begin position="59"/>
        <end position="83"/>
    </location>
</feature>
<sequence length="580" mass="61013">MSGSTPTALRELRAPVIGLTRLGVALGALGALTTLLPFIGIAELARTLLTPGPLNESAIITAAVLIGAGVILGWSCTGAALWVTHIADGRLQAGLRRKLVARLGQVELGWYTDTNSGAVRKAAQDDIDDLHHLIAHHDVELAGAIALPVGGLGYLFWLDWRLGLLALATLPVYIVAYSFMMRGFADKMRQMDSGFAKVSSAIVEFVHGIAVVKTFGQAGRAHAGYRGAVGEFAQRYAGWVRPVLRLEALTSMALAVPVVALVGLAGGIWFTAQGWVHPVDALAEVLVAVVIPSTLLTLNQGFTAQRKAVAAAERLTALLATPALPVTTNPEQPTGHDVEFDAVTFGYTENTPVLSTVDLHCPAGTVTALVGASGAGKSTLATLVPRFYDVTGGSVRIGGVDVRNLLPADLYRTVGFVLQDVQLLHGSVADNLRLGRPRASEAELVEAATAARIHDRITALPRGYDSVVGEDAVFSGGEAQRVAIARALLADTPVLVLDEATAHADAESEADIQDALSVLARGRTVLVIAHRLATITGVDQIVVLHEGRVAERGTHSELLALDGRYARMWAAVQNPEGATR</sequence>
<dbReference type="PANTHER" id="PTHR24221:SF654">
    <property type="entry name" value="ATP-BINDING CASSETTE SUB-FAMILY B MEMBER 6"/>
    <property type="match status" value="1"/>
</dbReference>
<keyword evidence="8 11" id="KW-1133">Transmembrane helix</keyword>
<dbReference type="AlphaFoldDB" id="A0A7W7CBV0"/>
<dbReference type="GO" id="GO:0005524">
    <property type="term" value="F:ATP binding"/>
    <property type="evidence" value="ECO:0007669"/>
    <property type="project" value="UniProtKB-KW"/>
</dbReference>
<name>A0A7W7CBV0_9PSEU</name>
<keyword evidence="15" id="KW-1185">Reference proteome</keyword>
<dbReference type="InterPro" id="IPR027417">
    <property type="entry name" value="P-loop_NTPase"/>
</dbReference>
<dbReference type="InterPro" id="IPR036640">
    <property type="entry name" value="ABC1_TM_sf"/>
</dbReference>
<dbReference type="PROSITE" id="PS50929">
    <property type="entry name" value="ABC_TM1F"/>
    <property type="match status" value="1"/>
</dbReference>
<evidence type="ECO:0000256" key="6">
    <source>
        <dbReference type="ARBA" id="ARBA00022741"/>
    </source>
</evidence>
<comment type="subcellular location">
    <subcellularLocation>
        <location evidence="1">Cell inner membrane</location>
        <topology evidence="1">Multi-pass membrane protein</topology>
    </subcellularLocation>
</comment>
<feature type="transmembrane region" description="Helical" evidence="11">
    <location>
        <begin position="248"/>
        <end position="269"/>
    </location>
</feature>
<keyword evidence="7 14" id="KW-0067">ATP-binding</keyword>
<dbReference type="SMART" id="SM00382">
    <property type="entry name" value="AAA"/>
    <property type="match status" value="1"/>
</dbReference>
<dbReference type="PANTHER" id="PTHR24221">
    <property type="entry name" value="ATP-BINDING CASSETTE SUB-FAMILY B"/>
    <property type="match status" value="1"/>
</dbReference>
<dbReference type="RefSeq" id="WP_185004110.1">
    <property type="nucleotide sequence ID" value="NZ_BAAAUI010000004.1"/>
</dbReference>
<dbReference type="Pfam" id="PF00005">
    <property type="entry name" value="ABC_tran"/>
    <property type="match status" value="1"/>
</dbReference>
<feature type="transmembrane region" description="Helical" evidence="11">
    <location>
        <begin position="12"/>
        <end position="39"/>
    </location>
</feature>
<dbReference type="InterPro" id="IPR003593">
    <property type="entry name" value="AAA+_ATPase"/>
</dbReference>
<feature type="domain" description="ABC transmembrane type-1" evidence="13">
    <location>
        <begin position="22"/>
        <end position="266"/>
    </location>
</feature>
<keyword evidence="4" id="KW-0997">Cell inner membrane</keyword>
<evidence type="ECO:0000259" key="12">
    <source>
        <dbReference type="PROSITE" id="PS50893"/>
    </source>
</evidence>
<comment type="similarity">
    <text evidence="10">Belongs to the ABC transporter superfamily. Siderophore-Fe(3+) uptake transporter (SIUT) (TC 3.A.1.21) family.</text>
</comment>
<comment type="caution">
    <text evidence="14">The sequence shown here is derived from an EMBL/GenBank/DDBJ whole genome shotgun (WGS) entry which is preliminary data.</text>
</comment>
<proteinExistence type="inferred from homology"/>
<protein>
    <submittedName>
        <fullName evidence="14">ATP-binding cassette subfamily B protein</fullName>
    </submittedName>
</protein>
<feature type="transmembrane region" description="Helical" evidence="11">
    <location>
        <begin position="139"/>
        <end position="157"/>
    </location>
</feature>
<keyword evidence="6" id="KW-0547">Nucleotide-binding</keyword>
<dbReference type="EMBL" id="JACHMH010000001">
    <property type="protein sequence ID" value="MBB4678254.1"/>
    <property type="molecule type" value="Genomic_DNA"/>
</dbReference>
<dbReference type="InterPro" id="IPR017871">
    <property type="entry name" value="ABC_transporter-like_CS"/>
</dbReference>
<dbReference type="Proteomes" id="UP000533598">
    <property type="component" value="Unassembled WGS sequence"/>
</dbReference>
<dbReference type="InterPro" id="IPR039421">
    <property type="entry name" value="Type_1_exporter"/>
</dbReference>
<dbReference type="InterPro" id="IPR011527">
    <property type="entry name" value="ABC1_TM_dom"/>
</dbReference>
<dbReference type="FunFam" id="3.40.50.300:FF:000221">
    <property type="entry name" value="Multidrug ABC transporter ATP-binding protein"/>
    <property type="match status" value="1"/>
</dbReference>
<keyword evidence="9 11" id="KW-0472">Membrane</keyword>
<evidence type="ECO:0000256" key="9">
    <source>
        <dbReference type="ARBA" id="ARBA00023136"/>
    </source>
</evidence>
<evidence type="ECO:0000256" key="7">
    <source>
        <dbReference type="ARBA" id="ARBA00022840"/>
    </source>
</evidence>
<dbReference type="GO" id="GO:0034040">
    <property type="term" value="F:ATPase-coupled lipid transmembrane transporter activity"/>
    <property type="evidence" value="ECO:0007669"/>
    <property type="project" value="TreeGrafter"/>
</dbReference>
<gene>
    <name evidence="14" type="ORF">HNR67_004372</name>
</gene>
<dbReference type="Gene3D" id="1.20.1560.10">
    <property type="entry name" value="ABC transporter type 1, transmembrane domain"/>
    <property type="match status" value="1"/>
</dbReference>
<evidence type="ECO:0000256" key="1">
    <source>
        <dbReference type="ARBA" id="ARBA00004429"/>
    </source>
</evidence>
<evidence type="ECO:0000256" key="11">
    <source>
        <dbReference type="SAM" id="Phobius"/>
    </source>
</evidence>
<organism evidence="14 15">
    <name type="scientific">Crossiella cryophila</name>
    <dbReference type="NCBI Taxonomy" id="43355"/>
    <lineage>
        <taxon>Bacteria</taxon>
        <taxon>Bacillati</taxon>
        <taxon>Actinomycetota</taxon>
        <taxon>Actinomycetes</taxon>
        <taxon>Pseudonocardiales</taxon>
        <taxon>Pseudonocardiaceae</taxon>
        <taxon>Crossiella</taxon>
    </lineage>
</organism>
<dbReference type="Pfam" id="PF00664">
    <property type="entry name" value="ABC_membrane"/>
    <property type="match status" value="1"/>
</dbReference>
<accession>A0A7W7CBV0</accession>
<dbReference type="Gene3D" id="3.40.50.300">
    <property type="entry name" value="P-loop containing nucleotide triphosphate hydrolases"/>
    <property type="match status" value="1"/>
</dbReference>
<evidence type="ECO:0000259" key="13">
    <source>
        <dbReference type="PROSITE" id="PS50929"/>
    </source>
</evidence>
<dbReference type="SUPFAM" id="SSF90123">
    <property type="entry name" value="ABC transporter transmembrane region"/>
    <property type="match status" value="1"/>
</dbReference>
<feature type="transmembrane region" description="Helical" evidence="11">
    <location>
        <begin position="163"/>
        <end position="181"/>
    </location>
</feature>
<reference evidence="14 15" key="1">
    <citation type="submission" date="2020-08" db="EMBL/GenBank/DDBJ databases">
        <title>Sequencing the genomes of 1000 actinobacteria strains.</title>
        <authorList>
            <person name="Klenk H.-P."/>
        </authorList>
    </citation>
    <scope>NUCLEOTIDE SEQUENCE [LARGE SCALE GENOMIC DNA]</scope>
    <source>
        <strain evidence="14 15">DSM 44230</strain>
    </source>
</reference>
<evidence type="ECO:0000256" key="4">
    <source>
        <dbReference type="ARBA" id="ARBA00022519"/>
    </source>
</evidence>
<keyword evidence="2" id="KW-0813">Transport</keyword>
<feature type="transmembrane region" description="Helical" evidence="11">
    <location>
        <begin position="281"/>
        <end position="298"/>
    </location>
</feature>
<dbReference type="GO" id="GO:0005886">
    <property type="term" value="C:plasma membrane"/>
    <property type="evidence" value="ECO:0007669"/>
    <property type="project" value="UniProtKB-SubCell"/>
</dbReference>
<evidence type="ECO:0000256" key="5">
    <source>
        <dbReference type="ARBA" id="ARBA00022692"/>
    </source>
</evidence>
<evidence type="ECO:0000256" key="8">
    <source>
        <dbReference type="ARBA" id="ARBA00022989"/>
    </source>
</evidence>